<dbReference type="InterPro" id="IPR045167">
    <property type="entry name" value="Hobbit"/>
</dbReference>
<dbReference type="Pfam" id="PF10344">
    <property type="entry name" value="Hobbit"/>
    <property type="match status" value="1"/>
</dbReference>
<dbReference type="PANTHER" id="PTHR15678">
    <property type="entry name" value="ANTIGEN MLAA-22-RELATED"/>
    <property type="match status" value="1"/>
</dbReference>
<feature type="region of interest" description="Disordered" evidence="1">
    <location>
        <begin position="87"/>
        <end position="147"/>
    </location>
</feature>
<sequence length="147" mass="16352">MVRLYCRVKPPVGGIGVKEHFEVNVCPLNVQLTRRLFQKGMSFFFPQRAAEYESDVGDVDLVYKGQDTDEKDFEDRDLFTDDLQELNLQAPPRAGSIRRSASSVSSMSSFSETDFPSAKPRRSVMSLSSGESPPTSPVSKDKVNIGI</sequence>
<keyword evidence="3" id="KW-1185">Reference proteome</keyword>
<evidence type="ECO:0000313" key="2">
    <source>
        <dbReference type="EMBL" id="EDO35089.1"/>
    </source>
</evidence>
<dbReference type="STRING" id="45351.A7SMK7"/>
<dbReference type="eggNOG" id="KOG1910">
    <property type="taxonomic scope" value="Eukaryota"/>
</dbReference>
<protein>
    <submittedName>
        <fullName evidence="2">Uncharacterized protein</fullName>
    </submittedName>
</protein>
<gene>
    <name evidence="2" type="ORF">NEMVEDRAFT_v1g214575</name>
</gene>
<reference evidence="2 3" key="1">
    <citation type="journal article" date="2007" name="Science">
        <title>Sea anemone genome reveals ancestral eumetazoan gene repertoire and genomic organization.</title>
        <authorList>
            <person name="Putnam N.H."/>
            <person name="Srivastava M."/>
            <person name="Hellsten U."/>
            <person name="Dirks B."/>
            <person name="Chapman J."/>
            <person name="Salamov A."/>
            <person name="Terry A."/>
            <person name="Shapiro H."/>
            <person name="Lindquist E."/>
            <person name="Kapitonov V.V."/>
            <person name="Jurka J."/>
            <person name="Genikhovich G."/>
            <person name="Grigoriev I.V."/>
            <person name="Lucas S.M."/>
            <person name="Steele R.E."/>
            <person name="Finnerty J.R."/>
            <person name="Technau U."/>
            <person name="Martindale M.Q."/>
            <person name="Rokhsar D.S."/>
        </authorList>
    </citation>
    <scope>NUCLEOTIDE SEQUENCE [LARGE SCALE GENOMIC DNA]</scope>
    <source>
        <strain evidence="3">CH2 X CH6</strain>
    </source>
</reference>
<dbReference type="HOGENOM" id="CLU_1770269_0_0_1"/>
<accession>A7SMK7</accession>
<feature type="compositionally biased region" description="Low complexity" evidence="1">
    <location>
        <begin position="97"/>
        <end position="111"/>
    </location>
</feature>
<dbReference type="PhylomeDB" id="A7SMK7"/>
<organism evidence="2 3">
    <name type="scientific">Nematostella vectensis</name>
    <name type="common">Starlet sea anemone</name>
    <dbReference type="NCBI Taxonomy" id="45351"/>
    <lineage>
        <taxon>Eukaryota</taxon>
        <taxon>Metazoa</taxon>
        <taxon>Cnidaria</taxon>
        <taxon>Anthozoa</taxon>
        <taxon>Hexacorallia</taxon>
        <taxon>Actiniaria</taxon>
        <taxon>Edwardsiidae</taxon>
        <taxon>Nematostella</taxon>
    </lineage>
</organism>
<name>A7SMK7_NEMVE</name>
<dbReference type="Proteomes" id="UP000001593">
    <property type="component" value="Unassembled WGS sequence"/>
</dbReference>
<proteinExistence type="predicted"/>
<dbReference type="EMBL" id="DS469709">
    <property type="protein sequence ID" value="EDO35089.1"/>
    <property type="molecule type" value="Genomic_DNA"/>
</dbReference>
<dbReference type="PANTHER" id="PTHR15678:SF6">
    <property type="entry name" value="BRIDGE-LIKE LIPID TRANSFER PROTEIN FAMILY MEMBER 2"/>
    <property type="match status" value="1"/>
</dbReference>
<dbReference type="InParanoid" id="A7SMK7"/>
<dbReference type="AlphaFoldDB" id="A7SMK7"/>
<evidence type="ECO:0000313" key="3">
    <source>
        <dbReference type="Proteomes" id="UP000001593"/>
    </source>
</evidence>
<evidence type="ECO:0000256" key="1">
    <source>
        <dbReference type="SAM" id="MobiDB-lite"/>
    </source>
</evidence>